<dbReference type="Gene3D" id="3.50.4.10">
    <property type="entry name" value="Hepatocyte Growth Factor"/>
    <property type="match status" value="1"/>
</dbReference>
<evidence type="ECO:0000259" key="1">
    <source>
        <dbReference type="Pfam" id="PF00024"/>
    </source>
</evidence>
<sequence>IGVALLGATIISVVPDLEVGNDSLSHLSEQQHLQQHEQQQQQQQHGHKKYNIVRRVRRETQFNTYDWTPETNACIIDYNNHIFNVYSLFICKALCKFVEDVVCRSIEFYPSTGGCSLSEATSHSLSYRAPCPNKNVIFTEISTGETTVLLASNQTAASNQSINSSGCGGEYNSSSG</sequence>
<name>A0AAV2PK62_MEGNR</name>
<protein>
    <recommendedName>
        <fullName evidence="1">Apple domain-containing protein</fullName>
    </recommendedName>
</protein>
<keyword evidence="3" id="KW-1185">Reference proteome</keyword>
<dbReference type="Pfam" id="PF00024">
    <property type="entry name" value="PAN_1"/>
    <property type="match status" value="1"/>
</dbReference>
<comment type="caution">
    <text evidence="2">The sequence shown here is derived from an EMBL/GenBank/DDBJ whole genome shotgun (WGS) entry which is preliminary data.</text>
</comment>
<feature type="non-terminal residue" evidence="2">
    <location>
        <position position="176"/>
    </location>
</feature>
<evidence type="ECO:0000313" key="2">
    <source>
        <dbReference type="EMBL" id="CAL4059155.1"/>
    </source>
</evidence>
<dbReference type="SUPFAM" id="SSF57414">
    <property type="entry name" value="Hairpin loop containing domain-like"/>
    <property type="match status" value="1"/>
</dbReference>
<dbReference type="AlphaFoldDB" id="A0AAV2PK62"/>
<proteinExistence type="predicted"/>
<dbReference type="InterPro" id="IPR003609">
    <property type="entry name" value="Pan_app"/>
</dbReference>
<gene>
    <name evidence="2" type="ORF">MNOR_LOCUS400</name>
</gene>
<feature type="non-terminal residue" evidence="2">
    <location>
        <position position="1"/>
    </location>
</feature>
<accession>A0AAV2PK62</accession>
<dbReference type="Proteomes" id="UP001497623">
    <property type="component" value="Unassembled WGS sequence"/>
</dbReference>
<feature type="domain" description="Apple" evidence="1">
    <location>
        <begin position="77"/>
        <end position="128"/>
    </location>
</feature>
<dbReference type="EMBL" id="CAXKWB010000086">
    <property type="protein sequence ID" value="CAL4059155.1"/>
    <property type="molecule type" value="Genomic_DNA"/>
</dbReference>
<evidence type="ECO:0000313" key="3">
    <source>
        <dbReference type="Proteomes" id="UP001497623"/>
    </source>
</evidence>
<reference evidence="2 3" key="1">
    <citation type="submission" date="2024-05" db="EMBL/GenBank/DDBJ databases">
        <authorList>
            <person name="Wallberg A."/>
        </authorList>
    </citation>
    <scope>NUCLEOTIDE SEQUENCE [LARGE SCALE GENOMIC DNA]</scope>
</reference>
<organism evidence="2 3">
    <name type="scientific">Meganyctiphanes norvegica</name>
    <name type="common">Northern krill</name>
    <name type="synonym">Thysanopoda norvegica</name>
    <dbReference type="NCBI Taxonomy" id="48144"/>
    <lineage>
        <taxon>Eukaryota</taxon>
        <taxon>Metazoa</taxon>
        <taxon>Ecdysozoa</taxon>
        <taxon>Arthropoda</taxon>
        <taxon>Crustacea</taxon>
        <taxon>Multicrustacea</taxon>
        <taxon>Malacostraca</taxon>
        <taxon>Eumalacostraca</taxon>
        <taxon>Eucarida</taxon>
        <taxon>Euphausiacea</taxon>
        <taxon>Euphausiidae</taxon>
        <taxon>Meganyctiphanes</taxon>
    </lineage>
</organism>